<organism evidence="1 2">
    <name type="scientific">Romanomermis culicivorax</name>
    <name type="common">Nematode worm</name>
    <dbReference type="NCBI Taxonomy" id="13658"/>
    <lineage>
        <taxon>Eukaryota</taxon>
        <taxon>Metazoa</taxon>
        <taxon>Ecdysozoa</taxon>
        <taxon>Nematoda</taxon>
        <taxon>Enoplea</taxon>
        <taxon>Dorylaimia</taxon>
        <taxon>Mermithida</taxon>
        <taxon>Mermithoidea</taxon>
        <taxon>Mermithidae</taxon>
        <taxon>Romanomermis</taxon>
    </lineage>
</organism>
<reference evidence="2" key="1">
    <citation type="submission" date="2022-11" db="UniProtKB">
        <authorList>
            <consortium name="WormBaseParasite"/>
        </authorList>
    </citation>
    <scope>IDENTIFICATION</scope>
</reference>
<dbReference type="WBParaSite" id="nRc.2.0.1.t19069-RA">
    <property type="protein sequence ID" value="nRc.2.0.1.t19069-RA"/>
    <property type="gene ID" value="nRc.2.0.1.g19069"/>
</dbReference>
<protein>
    <submittedName>
        <fullName evidence="2">Uncharacterized protein</fullName>
    </submittedName>
</protein>
<keyword evidence="1" id="KW-1185">Reference proteome</keyword>
<dbReference type="Proteomes" id="UP000887565">
    <property type="component" value="Unplaced"/>
</dbReference>
<proteinExistence type="predicted"/>
<dbReference type="AlphaFoldDB" id="A0A915IZ05"/>
<name>A0A915IZ05_ROMCU</name>
<evidence type="ECO:0000313" key="2">
    <source>
        <dbReference type="WBParaSite" id="nRc.2.0.1.t19069-RA"/>
    </source>
</evidence>
<evidence type="ECO:0000313" key="1">
    <source>
        <dbReference type="Proteomes" id="UP000887565"/>
    </source>
</evidence>
<accession>A0A915IZ05</accession>
<sequence length="121" mass="14236">MVPTLDKEVALMATELINRIYDEAGLEIETIRYYELQFHVLQANLLEKLWHIFKAQLAEWTTMRLPWKAYEAAVWACACLFMKLSQLGRIPQNFAGFHYQAHAYVLMKLRREFNARQEGLG</sequence>